<name>A0A271IYS4_9BACT</name>
<evidence type="ECO:0008006" key="6">
    <source>
        <dbReference type="Google" id="ProtNLM"/>
    </source>
</evidence>
<accession>A0A271IYS4</accession>
<dbReference type="AlphaFoldDB" id="A0A271IYS4"/>
<dbReference type="SUPFAM" id="SSF51735">
    <property type="entry name" value="NAD(P)-binding Rossmann-fold domains"/>
    <property type="match status" value="1"/>
</dbReference>
<evidence type="ECO:0000313" key="5">
    <source>
        <dbReference type="Proteomes" id="UP000216339"/>
    </source>
</evidence>
<gene>
    <name evidence="4" type="ORF">BSZ37_06490</name>
</gene>
<sequence>MALIGAGAMGRALGLRLAESGYPIQAVISRTRRSAEDLAKLLGAPVASDRLGEVPNVPLVILAVPDDQIADLADTLTGAPRPWQGAVVLHTSGAQPASLLEPLRQEGARTLSFHPLQTVTRDADAQTLAGVTVGIEGEPAGVLAGVELAAGLGVRYVVVAAEDKPRYHLAAAMASNLLVTLMGMVQEVLASIDIDRRAAMAILGPLLQGTLDNLTATSPEEALTGPVARGDIQTLRAHGLALRKELPHLVPAYAALSVETVRLAVRAGTLPPGKAEDVLSLMERMVTLPLPQPSTPKTPEPPRPPAPSRAGVAS</sequence>
<dbReference type="InterPro" id="IPR019665">
    <property type="entry name" value="OxRdtase/DH_put_Rossmann_dom"/>
</dbReference>
<dbReference type="InterPro" id="IPR018931">
    <property type="entry name" value="DUF2520"/>
</dbReference>
<protein>
    <recommendedName>
        <fullName evidence="6">DUF2520 domain-containing protein</fullName>
    </recommendedName>
</protein>
<dbReference type="Gene3D" id="3.40.50.720">
    <property type="entry name" value="NAD(P)-binding Rossmann-like Domain"/>
    <property type="match status" value="1"/>
</dbReference>
<dbReference type="Proteomes" id="UP000216339">
    <property type="component" value="Unassembled WGS sequence"/>
</dbReference>
<dbReference type="Pfam" id="PF10727">
    <property type="entry name" value="Rossmann-like"/>
    <property type="match status" value="1"/>
</dbReference>
<keyword evidence="5" id="KW-1185">Reference proteome</keyword>
<feature type="region of interest" description="Disordered" evidence="1">
    <location>
        <begin position="289"/>
        <end position="314"/>
    </location>
</feature>
<dbReference type="PANTHER" id="PTHR40459">
    <property type="entry name" value="CONSERVED HYPOTHETICAL ALANINE AND LEUCINE RICH PROTEIN"/>
    <property type="match status" value="1"/>
</dbReference>
<dbReference type="SUPFAM" id="SSF48179">
    <property type="entry name" value="6-phosphogluconate dehydrogenase C-terminal domain-like"/>
    <property type="match status" value="1"/>
</dbReference>
<reference evidence="4 5" key="1">
    <citation type="submission" date="2016-11" db="EMBL/GenBank/DDBJ databases">
        <title>Study of marine rhodopsin-containing bacteria.</title>
        <authorList>
            <person name="Yoshizawa S."/>
            <person name="Kumagai Y."/>
            <person name="Kogure K."/>
        </authorList>
    </citation>
    <scope>NUCLEOTIDE SEQUENCE [LARGE SCALE GENOMIC DNA]</scope>
    <source>
        <strain evidence="4 5">SAORIC-28</strain>
    </source>
</reference>
<feature type="domain" description="DUF2520" evidence="3">
    <location>
        <begin position="132"/>
        <end position="258"/>
    </location>
</feature>
<feature type="domain" description="Putative oxidoreductase/dehydrogenase Rossmann-like" evidence="2">
    <location>
        <begin position="3"/>
        <end position="115"/>
    </location>
</feature>
<dbReference type="InterPro" id="IPR036291">
    <property type="entry name" value="NAD(P)-bd_dom_sf"/>
</dbReference>
<evidence type="ECO:0000313" key="4">
    <source>
        <dbReference type="EMBL" id="PAP76118.1"/>
    </source>
</evidence>
<dbReference type="InterPro" id="IPR037108">
    <property type="entry name" value="TM1727-like_C_sf"/>
</dbReference>
<evidence type="ECO:0000256" key="1">
    <source>
        <dbReference type="SAM" id="MobiDB-lite"/>
    </source>
</evidence>
<dbReference type="Gene3D" id="1.10.1040.20">
    <property type="entry name" value="ProC-like, C-terminal domain"/>
    <property type="match status" value="1"/>
</dbReference>
<comment type="caution">
    <text evidence="4">The sequence shown here is derived from an EMBL/GenBank/DDBJ whole genome shotgun (WGS) entry which is preliminary data.</text>
</comment>
<dbReference type="PANTHER" id="PTHR40459:SF1">
    <property type="entry name" value="CONSERVED HYPOTHETICAL ALANINE AND LEUCINE RICH PROTEIN"/>
    <property type="match status" value="1"/>
</dbReference>
<proteinExistence type="predicted"/>
<evidence type="ECO:0000259" key="3">
    <source>
        <dbReference type="Pfam" id="PF10728"/>
    </source>
</evidence>
<dbReference type="Pfam" id="PF10728">
    <property type="entry name" value="DUF2520"/>
    <property type="match status" value="1"/>
</dbReference>
<dbReference type="InterPro" id="IPR008927">
    <property type="entry name" value="6-PGluconate_DH-like_C_sf"/>
</dbReference>
<organism evidence="4 5">
    <name type="scientific">Rubrivirga marina</name>
    <dbReference type="NCBI Taxonomy" id="1196024"/>
    <lineage>
        <taxon>Bacteria</taxon>
        <taxon>Pseudomonadati</taxon>
        <taxon>Rhodothermota</taxon>
        <taxon>Rhodothermia</taxon>
        <taxon>Rhodothermales</taxon>
        <taxon>Rubricoccaceae</taxon>
        <taxon>Rubrivirga</taxon>
    </lineage>
</organism>
<evidence type="ECO:0000259" key="2">
    <source>
        <dbReference type="Pfam" id="PF10727"/>
    </source>
</evidence>
<dbReference type="EMBL" id="MQWD01000001">
    <property type="protein sequence ID" value="PAP76118.1"/>
    <property type="molecule type" value="Genomic_DNA"/>
</dbReference>
<feature type="compositionally biased region" description="Pro residues" evidence="1">
    <location>
        <begin position="290"/>
        <end position="307"/>
    </location>
</feature>